<feature type="transmembrane region" description="Helical" evidence="6">
    <location>
        <begin position="103"/>
        <end position="125"/>
    </location>
</feature>
<evidence type="ECO:0000256" key="6">
    <source>
        <dbReference type="SAM" id="Phobius"/>
    </source>
</evidence>
<keyword evidence="3 6" id="KW-0812">Transmembrane</keyword>
<organism evidence="8">
    <name type="scientific">marine metagenome</name>
    <dbReference type="NCBI Taxonomy" id="408172"/>
    <lineage>
        <taxon>unclassified sequences</taxon>
        <taxon>metagenomes</taxon>
        <taxon>ecological metagenomes</taxon>
    </lineage>
</organism>
<dbReference type="PANTHER" id="PTHR12677">
    <property type="entry name" value="GOLGI APPARATUS MEMBRANE PROTEIN TVP38-RELATED"/>
    <property type="match status" value="1"/>
</dbReference>
<evidence type="ECO:0000256" key="4">
    <source>
        <dbReference type="ARBA" id="ARBA00022989"/>
    </source>
</evidence>
<keyword evidence="4 6" id="KW-1133">Transmembrane helix</keyword>
<proteinExistence type="predicted"/>
<feature type="domain" description="VTT" evidence="7">
    <location>
        <begin position="86"/>
        <end position="200"/>
    </location>
</feature>
<feature type="transmembrane region" description="Helical" evidence="6">
    <location>
        <begin position="177"/>
        <end position="199"/>
    </location>
</feature>
<evidence type="ECO:0000259" key="7">
    <source>
        <dbReference type="Pfam" id="PF09335"/>
    </source>
</evidence>
<accession>A0A381UZ27</accession>
<sequence length="244" mass="26852">VSVLFIGSSVFYLIEYVAMKKSVLAALLLVLIFSIVVFDVTEYLTLSYFRTVRTDLVLAVEAAPWTFRAGFFVVYVVVTALSIPGATVMTIAAGALFGFKWGLFLVSFASSVGATFAFVIARFFLGDWIQKRFADQLIRVNEGVEREGNYYLFGLRMVPLVPFFAVNSVMGLTRMRLIPFYVVSQIGMLAGTGVYVFAGSSIGNLNSVADILNPGLITAFALVGLFPFGARKFLDWLGTKRMSR</sequence>
<feature type="transmembrane region" description="Helical" evidence="6">
    <location>
        <begin position="211"/>
        <end position="234"/>
    </location>
</feature>
<dbReference type="Pfam" id="PF09335">
    <property type="entry name" value="VTT_dom"/>
    <property type="match status" value="1"/>
</dbReference>
<dbReference type="PANTHER" id="PTHR12677:SF59">
    <property type="entry name" value="GOLGI APPARATUS MEMBRANE PROTEIN TVP38-RELATED"/>
    <property type="match status" value="1"/>
</dbReference>
<feature type="transmembrane region" description="Helical" evidence="6">
    <location>
        <begin position="69"/>
        <end position="96"/>
    </location>
</feature>
<keyword evidence="2" id="KW-1003">Cell membrane</keyword>
<dbReference type="InterPro" id="IPR032816">
    <property type="entry name" value="VTT_dom"/>
</dbReference>
<feature type="non-terminal residue" evidence="8">
    <location>
        <position position="1"/>
    </location>
</feature>
<reference evidence="8" key="1">
    <citation type="submission" date="2018-05" db="EMBL/GenBank/DDBJ databases">
        <authorList>
            <person name="Lanie J.A."/>
            <person name="Ng W.-L."/>
            <person name="Kazmierczak K.M."/>
            <person name="Andrzejewski T.M."/>
            <person name="Davidsen T.M."/>
            <person name="Wayne K.J."/>
            <person name="Tettelin H."/>
            <person name="Glass J.I."/>
            <person name="Rusch D."/>
            <person name="Podicherti R."/>
            <person name="Tsui H.-C.T."/>
            <person name="Winkler M.E."/>
        </authorList>
    </citation>
    <scope>NUCLEOTIDE SEQUENCE</scope>
</reference>
<protein>
    <recommendedName>
        <fullName evidence="7">VTT domain-containing protein</fullName>
    </recommendedName>
</protein>
<evidence type="ECO:0000256" key="2">
    <source>
        <dbReference type="ARBA" id="ARBA00022475"/>
    </source>
</evidence>
<keyword evidence="5 6" id="KW-0472">Membrane</keyword>
<dbReference type="GO" id="GO:0005886">
    <property type="term" value="C:plasma membrane"/>
    <property type="evidence" value="ECO:0007669"/>
    <property type="project" value="UniProtKB-SubCell"/>
</dbReference>
<feature type="transmembrane region" description="Helical" evidence="6">
    <location>
        <begin position="23"/>
        <end position="49"/>
    </location>
</feature>
<evidence type="ECO:0000256" key="1">
    <source>
        <dbReference type="ARBA" id="ARBA00004651"/>
    </source>
</evidence>
<evidence type="ECO:0000313" key="8">
    <source>
        <dbReference type="EMBL" id="SVA32627.1"/>
    </source>
</evidence>
<dbReference type="InterPro" id="IPR015414">
    <property type="entry name" value="TMEM64"/>
</dbReference>
<comment type="subcellular location">
    <subcellularLocation>
        <location evidence="1">Cell membrane</location>
        <topology evidence="1">Multi-pass membrane protein</topology>
    </subcellularLocation>
</comment>
<evidence type="ECO:0000256" key="3">
    <source>
        <dbReference type="ARBA" id="ARBA00022692"/>
    </source>
</evidence>
<evidence type="ECO:0000256" key="5">
    <source>
        <dbReference type="ARBA" id="ARBA00023136"/>
    </source>
</evidence>
<dbReference type="EMBL" id="UINC01007313">
    <property type="protein sequence ID" value="SVA32627.1"/>
    <property type="molecule type" value="Genomic_DNA"/>
</dbReference>
<gene>
    <name evidence="8" type="ORF">METZ01_LOCUS85481</name>
</gene>
<dbReference type="AlphaFoldDB" id="A0A381UZ27"/>
<name>A0A381UZ27_9ZZZZ</name>